<feature type="transmembrane region" description="Helical" evidence="2">
    <location>
        <begin position="43"/>
        <end position="62"/>
    </location>
</feature>
<feature type="transmembrane region" description="Helical" evidence="2">
    <location>
        <begin position="165"/>
        <end position="190"/>
    </location>
</feature>
<keyword evidence="2" id="KW-0472">Membrane</keyword>
<protein>
    <submittedName>
        <fullName evidence="3">Uncharacterized protein</fullName>
    </submittedName>
</protein>
<name>A0A9P4XTA6_CRYP1</name>
<reference evidence="3" key="1">
    <citation type="journal article" date="2020" name="Phytopathology">
        <title>Genome sequence of the chestnut blight fungus Cryphonectria parasitica EP155: A fundamental resource for an archetypical invasive plant pathogen.</title>
        <authorList>
            <person name="Crouch J.A."/>
            <person name="Dawe A."/>
            <person name="Aerts A."/>
            <person name="Barry K."/>
            <person name="Churchill A.C.L."/>
            <person name="Grimwood J."/>
            <person name="Hillman B."/>
            <person name="Milgroom M.G."/>
            <person name="Pangilinan J."/>
            <person name="Smith M."/>
            <person name="Salamov A."/>
            <person name="Schmutz J."/>
            <person name="Yadav J."/>
            <person name="Grigoriev I.V."/>
            <person name="Nuss D."/>
        </authorList>
    </citation>
    <scope>NUCLEOTIDE SEQUENCE</scope>
    <source>
        <strain evidence="3">EP155</strain>
    </source>
</reference>
<proteinExistence type="predicted"/>
<evidence type="ECO:0000313" key="3">
    <source>
        <dbReference type="EMBL" id="KAF3760290.1"/>
    </source>
</evidence>
<dbReference type="OrthoDB" id="5287295at2759"/>
<dbReference type="AlphaFoldDB" id="A0A9P4XTA6"/>
<dbReference type="Proteomes" id="UP000803844">
    <property type="component" value="Unassembled WGS sequence"/>
</dbReference>
<feature type="region of interest" description="Disordered" evidence="1">
    <location>
        <begin position="206"/>
        <end position="229"/>
    </location>
</feature>
<evidence type="ECO:0000256" key="1">
    <source>
        <dbReference type="SAM" id="MobiDB-lite"/>
    </source>
</evidence>
<evidence type="ECO:0000313" key="4">
    <source>
        <dbReference type="Proteomes" id="UP000803844"/>
    </source>
</evidence>
<keyword evidence="2" id="KW-1133">Transmembrane helix</keyword>
<dbReference type="GeneID" id="63841598"/>
<gene>
    <name evidence="3" type="ORF">M406DRAFT_52102</name>
</gene>
<feature type="transmembrane region" description="Helical" evidence="2">
    <location>
        <begin position="12"/>
        <end position="37"/>
    </location>
</feature>
<feature type="non-terminal residue" evidence="3">
    <location>
        <position position="337"/>
    </location>
</feature>
<organism evidence="3 4">
    <name type="scientific">Cryphonectria parasitica (strain ATCC 38755 / EP155)</name>
    <dbReference type="NCBI Taxonomy" id="660469"/>
    <lineage>
        <taxon>Eukaryota</taxon>
        <taxon>Fungi</taxon>
        <taxon>Dikarya</taxon>
        <taxon>Ascomycota</taxon>
        <taxon>Pezizomycotina</taxon>
        <taxon>Sordariomycetes</taxon>
        <taxon>Sordariomycetidae</taxon>
        <taxon>Diaporthales</taxon>
        <taxon>Cryphonectriaceae</taxon>
        <taxon>Cryphonectria-Endothia species complex</taxon>
        <taxon>Cryphonectria</taxon>
    </lineage>
</organism>
<feature type="transmembrane region" description="Helical" evidence="2">
    <location>
        <begin position="241"/>
        <end position="262"/>
    </location>
</feature>
<keyword evidence="2" id="KW-0812">Transmembrane</keyword>
<dbReference type="EMBL" id="MU032353">
    <property type="protein sequence ID" value="KAF3760290.1"/>
    <property type="molecule type" value="Genomic_DNA"/>
</dbReference>
<accession>A0A9P4XTA6</accession>
<feature type="compositionally biased region" description="Low complexity" evidence="1">
    <location>
        <begin position="211"/>
        <end position="229"/>
    </location>
</feature>
<evidence type="ECO:0000256" key="2">
    <source>
        <dbReference type="SAM" id="Phobius"/>
    </source>
</evidence>
<comment type="caution">
    <text evidence="3">The sequence shown here is derived from an EMBL/GenBank/DDBJ whole genome shotgun (WGS) entry which is preliminary data.</text>
</comment>
<feature type="transmembrane region" description="Helical" evidence="2">
    <location>
        <begin position="139"/>
        <end position="159"/>
    </location>
</feature>
<keyword evidence="4" id="KW-1185">Reference proteome</keyword>
<dbReference type="RefSeq" id="XP_040771269.1">
    <property type="nucleotide sequence ID" value="XM_040924469.1"/>
</dbReference>
<feature type="transmembrane region" description="Helical" evidence="2">
    <location>
        <begin position="289"/>
        <end position="307"/>
    </location>
</feature>
<sequence length="337" mass="37731">MPGINQLPAGAEFAAAISLIWASSSWICSILLLWLTWSHHEGWSYLALLAISSLFSNTFSIIQQSRDITWYIDTVTEQFHIKQRLPGDDPELAIAGGSYGVDLVLYYLRTSCILSPLCQLTYQVSENRKFRRIFRKIHVAGKYVSFLLPLVTILCLRIPSLKQNFVVFILIADLPLMLSLAISSCLMIAVTLRYVRSRQKFTQWSPQRFNSGGSSQAGHSSQASSKVASSGGNKGLYDRWLLVRFTIAFVLLAVFEVTNALFQITTLKSNIEDSKATTPNLSTGRANQTLFLFMPGTTPGIFLYIVFGTTAVSRRKVVDLILPRRWRESRSQGSTRG</sequence>